<evidence type="ECO:0000259" key="1">
    <source>
        <dbReference type="Pfam" id="PF24732"/>
    </source>
</evidence>
<dbReference type="RefSeq" id="WP_014803236.1">
    <property type="nucleotide sequence ID" value="NC_018020.1"/>
</dbReference>
<dbReference type="STRING" id="869212.Turpa_2084"/>
<dbReference type="Proteomes" id="UP000006048">
    <property type="component" value="Chromosome"/>
</dbReference>
<dbReference type="InterPro" id="IPR035093">
    <property type="entry name" value="RelE/ParE_toxin_dom_sf"/>
</dbReference>
<organism evidence="2 3">
    <name type="scientific">Turneriella parva (strain ATCC BAA-1111 / DSM 21527 / NCTC 11395 / H)</name>
    <name type="common">Leptospira parva</name>
    <dbReference type="NCBI Taxonomy" id="869212"/>
    <lineage>
        <taxon>Bacteria</taxon>
        <taxon>Pseudomonadati</taxon>
        <taxon>Spirochaetota</taxon>
        <taxon>Spirochaetia</taxon>
        <taxon>Leptospirales</taxon>
        <taxon>Leptospiraceae</taxon>
        <taxon>Turneriella</taxon>
    </lineage>
</organism>
<dbReference type="OrthoDB" id="129742at2"/>
<proteinExistence type="predicted"/>
<dbReference type="KEGG" id="tpx:Turpa_2084"/>
<keyword evidence="3" id="KW-1185">Reference proteome</keyword>
<dbReference type="SUPFAM" id="SSF143011">
    <property type="entry name" value="RelE-like"/>
    <property type="match status" value="1"/>
</dbReference>
<sequence length="88" mass="10463">MESFATGNFWRSFNALPEEIQALARQKFDLWKQDPFHGKLNFKCVDKDNEIWSVRVNLQYRALGQRDGDSIIWDWIGTHAEYDRIISK</sequence>
<feature type="domain" description="ParE-like toxin" evidence="1">
    <location>
        <begin position="20"/>
        <end position="83"/>
    </location>
</feature>
<gene>
    <name evidence="2" type="ordered locus">Turpa_2084</name>
</gene>
<dbReference type="HOGENOM" id="CLU_161929_3_0_12"/>
<accession>I4B623</accession>
<reference evidence="2 3" key="1">
    <citation type="submission" date="2012-06" db="EMBL/GenBank/DDBJ databases">
        <title>The complete chromosome of genome of Turneriella parva DSM 21527.</title>
        <authorList>
            <consortium name="US DOE Joint Genome Institute (JGI-PGF)"/>
            <person name="Lucas S."/>
            <person name="Han J."/>
            <person name="Lapidus A."/>
            <person name="Bruce D."/>
            <person name="Goodwin L."/>
            <person name="Pitluck S."/>
            <person name="Peters L."/>
            <person name="Kyrpides N."/>
            <person name="Mavromatis K."/>
            <person name="Ivanova N."/>
            <person name="Mikhailova N."/>
            <person name="Chertkov O."/>
            <person name="Detter J.C."/>
            <person name="Tapia R."/>
            <person name="Han C."/>
            <person name="Land M."/>
            <person name="Hauser L."/>
            <person name="Markowitz V."/>
            <person name="Cheng J.-F."/>
            <person name="Hugenholtz P."/>
            <person name="Woyke T."/>
            <person name="Wu D."/>
            <person name="Gronow S."/>
            <person name="Wellnitz S."/>
            <person name="Brambilla E."/>
            <person name="Klenk H.-P."/>
            <person name="Eisen J.A."/>
        </authorList>
    </citation>
    <scope>NUCLEOTIDE SEQUENCE [LARGE SCALE GENOMIC DNA]</scope>
    <source>
        <strain evidence="3">ATCC BAA-1111 / DSM 21527 / NCTC 11395 / H</strain>
    </source>
</reference>
<evidence type="ECO:0000313" key="3">
    <source>
        <dbReference type="Proteomes" id="UP000006048"/>
    </source>
</evidence>
<name>I4B623_TURPD</name>
<dbReference type="AlphaFoldDB" id="I4B623"/>
<dbReference type="Pfam" id="PF24732">
    <property type="entry name" value="ParE_like"/>
    <property type="match status" value="1"/>
</dbReference>
<evidence type="ECO:0000313" key="2">
    <source>
        <dbReference type="EMBL" id="AFM12730.1"/>
    </source>
</evidence>
<dbReference type="InterPro" id="IPR056925">
    <property type="entry name" value="ParE-like"/>
</dbReference>
<protein>
    <recommendedName>
        <fullName evidence="1">ParE-like toxin domain-containing protein</fullName>
    </recommendedName>
</protein>
<dbReference type="EMBL" id="CP002959">
    <property type="protein sequence ID" value="AFM12730.1"/>
    <property type="molecule type" value="Genomic_DNA"/>
</dbReference>